<reference evidence="2 3" key="1">
    <citation type="journal article" date="2018" name="New Phytol.">
        <title>Phylogenomics of Endogonaceae and evolution of mycorrhizas within Mucoromycota.</title>
        <authorList>
            <person name="Chang Y."/>
            <person name="Desiro A."/>
            <person name="Na H."/>
            <person name="Sandor L."/>
            <person name="Lipzen A."/>
            <person name="Clum A."/>
            <person name="Barry K."/>
            <person name="Grigoriev I.V."/>
            <person name="Martin F.M."/>
            <person name="Stajich J.E."/>
            <person name="Smith M.E."/>
            <person name="Bonito G."/>
            <person name="Spatafora J.W."/>
        </authorList>
    </citation>
    <scope>NUCLEOTIDE SEQUENCE [LARGE SCALE GENOMIC DNA]</scope>
    <source>
        <strain evidence="2 3">GMNB39</strain>
    </source>
</reference>
<dbReference type="EMBL" id="RBNI01001615">
    <property type="protein sequence ID" value="RUP50220.1"/>
    <property type="molecule type" value="Genomic_DNA"/>
</dbReference>
<keyword evidence="3" id="KW-1185">Reference proteome</keyword>
<dbReference type="OrthoDB" id="2393977at2759"/>
<evidence type="ECO:0000256" key="1">
    <source>
        <dbReference type="SAM" id="MobiDB-lite"/>
    </source>
</evidence>
<feature type="region of interest" description="Disordered" evidence="1">
    <location>
        <begin position="85"/>
        <end position="107"/>
    </location>
</feature>
<evidence type="ECO:0000313" key="2">
    <source>
        <dbReference type="EMBL" id="RUP50220.1"/>
    </source>
</evidence>
<proteinExistence type="predicted"/>
<dbReference type="Proteomes" id="UP000268093">
    <property type="component" value="Unassembled WGS sequence"/>
</dbReference>
<organism evidence="2 3">
    <name type="scientific">Jimgerdemannia flammicorona</name>
    <dbReference type="NCBI Taxonomy" id="994334"/>
    <lineage>
        <taxon>Eukaryota</taxon>
        <taxon>Fungi</taxon>
        <taxon>Fungi incertae sedis</taxon>
        <taxon>Mucoromycota</taxon>
        <taxon>Mucoromycotina</taxon>
        <taxon>Endogonomycetes</taxon>
        <taxon>Endogonales</taxon>
        <taxon>Endogonaceae</taxon>
        <taxon>Jimgerdemannia</taxon>
    </lineage>
</organism>
<gene>
    <name evidence="2" type="ORF">BC936DRAFT_139967</name>
</gene>
<protein>
    <submittedName>
        <fullName evidence="2">Uncharacterized protein</fullName>
    </submittedName>
</protein>
<dbReference type="AlphaFoldDB" id="A0A433DHA1"/>
<comment type="caution">
    <text evidence="2">The sequence shown here is derived from an EMBL/GenBank/DDBJ whole genome shotgun (WGS) entry which is preliminary data.</text>
</comment>
<name>A0A433DHA1_9FUNG</name>
<sequence length="246" mass="27266">MLRIHFLDPPLNEPLDSAIRLRDQIRWVMVLFEYACARFIALEAAVQSVPDDGAGLPSEGGSEGEVGKEVWNGTNGMSSLVSGNGGWDGGLSSANPPTRQPPTTQRHTPLFARNTTVPMSAIAKLLPIVYEVNITVALEIDEEFSAFMTSHADEMRSVTGFLRTVVYVRDPKGLEGDIDNRQPDRVHRYYTVLYEVAEKGSLDKWIGEEEPKITRDLQELTKGGADFVVVTSRKVLFPLSQYKVAK</sequence>
<evidence type="ECO:0000313" key="3">
    <source>
        <dbReference type="Proteomes" id="UP000268093"/>
    </source>
</evidence>
<accession>A0A433DHA1</accession>